<evidence type="ECO:0000313" key="3">
    <source>
        <dbReference type="Proteomes" id="UP001498398"/>
    </source>
</evidence>
<proteinExistence type="predicted"/>
<reference evidence="2 3" key="1">
    <citation type="submission" date="2024-01" db="EMBL/GenBank/DDBJ databases">
        <title>A draft genome for the cacao thread blight pathogen Marasmiellus scandens.</title>
        <authorList>
            <person name="Baruah I.K."/>
            <person name="Leung J."/>
            <person name="Bukari Y."/>
            <person name="Amoako-Attah I."/>
            <person name="Meinhardt L.W."/>
            <person name="Bailey B.A."/>
            <person name="Cohen S.P."/>
        </authorList>
    </citation>
    <scope>NUCLEOTIDE SEQUENCE [LARGE SCALE GENOMIC DNA]</scope>
    <source>
        <strain evidence="2 3">GH-19</strain>
    </source>
</reference>
<gene>
    <name evidence="2" type="ORF">VKT23_018284</name>
</gene>
<feature type="domain" description="F-box" evidence="1">
    <location>
        <begin position="7"/>
        <end position="72"/>
    </location>
</feature>
<evidence type="ECO:0000313" key="2">
    <source>
        <dbReference type="EMBL" id="KAK7437847.1"/>
    </source>
</evidence>
<organism evidence="2 3">
    <name type="scientific">Marasmiellus scandens</name>
    <dbReference type="NCBI Taxonomy" id="2682957"/>
    <lineage>
        <taxon>Eukaryota</taxon>
        <taxon>Fungi</taxon>
        <taxon>Dikarya</taxon>
        <taxon>Basidiomycota</taxon>
        <taxon>Agaricomycotina</taxon>
        <taxon>Agaricomycetes</taxon>
        <taxon>Agaricomycetidae</taxon>
        <taxon>Agaricales</taxon>
        <taxon>Marasmiineae</taxon>
        <taxon>Omphalotaceae</taxon>
        <taxon>Marasmiellus</taxon>
    </lineage>
</organism>
<accession>A0ABR1IP75</accession>
<evidence type="ECO:0000259" key="1">
    <source>
        <dbReference type="Pfam" id="PF12937"/>
    </source>
</evidence>
<dbReference type="Pfam" id="PF12937">
    <property type="entry name" value="F-box-like"/>
    <property type="match status" value="1"/>
</dbReference>
<sequence length="474" mass="53296">MSSLCSISRIPNEVLIEIFLICLPYISPKYLFDTEEQRLQPAFPHVALQLSQVCGRWRALAFSASRLWSQIIITSSRSEKLLPGGDEMSACSLLHWTSHYLVNSRTQPLEIVLQSPRDDQVDIYKCMAPLIDLILEESHRWRRVHLSLYGSHIEELSLPEPLPLLEFFHICATNLPHFVYGLPTFTAPRMQELILSKISFPPDADVSYFEPLASSNLAILCLCFVSVHSTLQCLAQASPNLSVTALMAPEYDGPLTITPIVSHINALTTTSSGDLSAGCSDPLYDLFDNILYLPNVRLLDFTGDPCQGSPFPHTPFISFLSRRSPDETPIVNFSLKWWILKDDFLLQILELLPALEHLTIDENFPAVKANPFNYKRRRDRTLSGTFLRALRAPTIGSASKCLLPCLTSLTLTFEKSVDCEAIEDLIQSRQERSGPDNVNISRLDQVSILVPRELIDIEDVEALRMMDGVVVELV</sequence>
<dbReference type="Proteomes" id="UP001498398">
    <property type="component" value="Unassembled WGS sequence"/>
</dbReference>
<keyword evidence="3" id="KW-1185">Reference proteome</keyword>
<dbReference type="EMBL" id="JBANRG010000082">
    <property type="protein sequence ID" value="KAK7437847.1"/>
    <property type="molecule type" value="Genomic_DNA"/>
</dbReference>
<dbReference type="InterPro" id="IPR001810">
    <property type="entry name" value="F-box_dom"/>
</dbReference>
<dbReference type="Gene3D" id="1.20.1280.50">
    <property type="match status" value="1"/>
</dbReference>
<name>A0ABR1IP75_9AGAR</name>
<protein>
    <recommendedName>
        <fullName evidence="1">F-box domain-containing protein</fullName>
    </recommendedName>
</protein>
<comment type="caution">
    <text evidence="2">The sequence shown here is derived from an EMBL/GenBank/DDBJ whole genome shotgun (WGS) entry which is preliminary data.</text>
</comment>